<organism evidence="2 3">
    <name type="scientific">Ficus carica</name>
    <name type="common">Common fig</name>
    <dbReference type="NCBI Taxonomy" id="3494"/>
    <lineage>
        <taxon>Eukaryota</taxon>
        <taxon>Viridiplantae</taxon>
        <taxon>Streptophyta</taxon>
        <taxon>Embryophyta</taxon>
        <taxon>Tracheophyta</taxon>
        <taxon>Spermatophyta</taxon>
        <taxon>Magnoliopsida</taxon>
        <taxon>eudicotyledons</taxon>
        <taxon>Gunneridae</taxon>
        <taxon>Pentapetalae</taxon>
        <taxon>rosids</taxon>
        <taxon>fabids</taxon>
        <taxon>Rosales</taxon>
        <taxon>Moraceae</taxon>
        <taxon>Ficeae</taxon>
        <taxon>Ficus</taxon>
    </lineage>
</organism>
<keyword evidence="1" id="KW-0812">Transmembrane</keyword>
<name>A0AA87ZR92_FICCA</name>
<dbReference type="Proteomes" id="UP001187192">
    <property type="component" value="Unassembled WGS sequence"/>
</dbReference>
<comment type="caution">
    <text evidence="2">The sequence shown here is derived from an EMBL/GenBank/DDBJ whole genome shotgun (WGS) entry which is preliminary data.</text>
</comment>
<dbReference type="AlphaFoldDB" id="A0AA87ZR92"/>
<feature type="transmembrane region" description="Helical" evidence="1">
    <location>
        <begin position="77"/>
        <end position="99"/>
    </location>
</feature>
<evidence type="ECO:0000313" key="3">
    <source>
        <dbReference type="Proteomes" id="UP001187192"/>
    </source>
</evidence>
<keyword evidence="1" id="KW-1133">Transmembrane helix</keyword>
<accession>A0AA87ZR92</accession>
<proteinExistence type="predicted"/>
<protein>
    <submittedName>
        <fullName evidence="2">Uncharacterized protein</fullName>
    </submittedName>
</protein>
<dbReference type="EMBL" id="BTGU01000003">
    <property type="protein sequence ID" value="GMN31588.1"/>
    <property type="molecule type" value="Genomic_DNA"/>
</dbReference>
<evidence type="ECO:0000313" key="2">
    <source>
        <dbReference type="EMBL" id="GMN31588.1"/>
    </source>
</evidence>
<reference evidence="2" key="1">
    <citation type="submission" date="2023-07" db="EMBL/GenBank/DDBJ databases">
        <title>draft genome sequence of fig (Ficus carica).</title>
        <authorList>
            <person name="Takahashi T."/>
            <person name="Nishimura K."/>
        </authorList>
    </citation>
    <scope>NUCLEOTIDE SEQUENCE</scope>
</reference>
<evidence type="ECO:0000256" key="1">
    <source>
        <dbReference type="SAM" id="Phobius"/>
    </source>
</evidence>
<gene>
    <name evidence="2" type="ORF">TIFTF001_003330</name>
</gene>
<keyword evidence="1" id="KW-0472">Membrane</keyword>
<keyword evidence="3" id="KW-1185">Reference proteome</keyword>
<sequence>MALRSAAPRVLLRRLFSTTSASPFIPPLTPAAAQTREQPEPSTNLFVSGLRFLRGKRKALSSYPHNLIWFVGESSLIVARSFHGFWMTPVLLFIAVYSWR</sequence>